<keyword evidence="2" id="KW-0648">Protein biosynthesis</keyword>
<proteinExistence type="predicted"/>
<protein>
    <submittedName>
        <fullName evidence="2">Transcription elongation factor GreAB</fullName>
    </submittedName>
</protein>
<dbReference type="RefSeq" id="WP_379707757.1">
    <property type="nucleotide sequence ID" value="NZ_JBHTBS010000001.1"/>
</dbReference>
<accession>A0ABW2L1V5</accession>
<dbReference type="Proteomes" id="UP001596472">
    <property type="component" value="Unassembled WGS sequence"/>
</dbReference>
<gene>
    <name evidence="2" type="ORF">ACFQY0_00030</name>
</gene>
<keyword evidence="2" id="KW-0251">Elongation factor</keyword>
<evidence type="ECO:0000313" key="3">
    <source>
        <dbReference type="Proteomes" id="UP001596472"/>
    </source>
</evidence>
<keyword evidence="3" id="KW-1185">Reference proteome</keyword>
<evidence type="ECO:0000256" key="1">
    <source>
        <dbReference type="SAM" id="Coils"/>
    </source>
</evidence>
<dbReference type="GO" id="GO:0003746">
    <property type="term" value="F:translation elongation factor activity"/>
    <property type="evidence" value="ECO:0007669"/>
    <property type="project" value="UniProtKB-KW"/>
</dbReference>
<dbReference type="EMBL" id="JBHTBS010000001">
    <property type="protein sequence ID" value="MFC7335545.1"/>
    <property type="molecule type" value="Genomic_DNA"/>
</dbReference>
<sequence>MSPKAALLNRIREHLNERLERLTQAARDAHAAATDPGSKAESKYDTRSLEASYLASGQAKQVDDAADAVGLFATLTLPDFDIDEAIDAGALVELDLEGETSFYLLVPAAGGVTIEDEGREITLLTPASGLYRKLLGCKVGDSIDDPDALITEVA</sequence>
<feature type="coiled-coil region" evidence="1">
    <location>
        <begin position="5"/>
        <end position="32"/>
    </location>
</feature>
<comment type="caution">
    <text evidence="2">The sequence shown here is derived from an EMBL/GenBank/DDBJ whole genome shotgun (WGS) entry which is preliminary data.</text>
</comment>
<name>A0ABW2L1V5_9BACT</name>
<evidence type="ECO:0000313" key="2">
    <source>
        <dbReference type="EMBL" id="MFC7335545.1"/>
    </source>
</evidence>
<keyword evidence="1" id="KW-0175">Coiled coil</keyword>
<organism evidence="2 3">
    <name type="scientific">Haloferula chungangensis</name>
    <dbReference type="NCBI Taxonomy" id="1048331"/>
    <lineage>
        <taxon>Bacteria</taxon>
        <taxon>Pseudomonadati</taxon>
        <taxon>Verrucomicrobiota</taxon>
        <taxon>Verrucomicrobiia</taxon>
        <taxon>Verrucomicrobiales</taxon>
        <taxon>Verrucomicrobiaceae</taxon>
        <taxon>Haloferula</taxon>
    </lineage>
</organism>
<reference evidence="3" key="1">
    <citation type="journal article" date="2019" name="Int. J. Syst. Evol. Microbiol.">
        <title>The Global Catalogue of Microorganisms (GCM) 10K type strain sequencing project: providing services to taxonomists for standard genome sequencing and annotation.</title>
        <authorList>
            <consortium name="The Broad Institute Genomics Platform"/>
            <consortium name="The Broad Institute Genome Sequencing Center for Infectious Disease"/>
            <person name="Wu L."/>
            <person name="Ma J."/>
        </authorList>
    </citation>
    <scope>NUCLEOTIDE SEQUENCE [LARGE SCALE GENOMIC DNA]</scope>
    <source>
        <strain evidence="3">CGMCC 4.1467</strain>
    </source>
</reference>